<comment type="caution">
    <text evidence="2">The sequence shown here is derived from an EMBL/GenBank/DDBJ whole genome shotgun (WGS) entry which is preliminary data.</text>
</comment>
<dbReference type="SUPFAM" id="SSF53955">
    <property type="entry name" value="Lysozyme-like"/>
    <property type="match status" value="1"/>
</dbReference>
<feature type="domain" description="Transglycosylase SLT" evidence="1">
    <location>
        <begin position="129"/>
        <end position="194"/>
    </location>
</feature>
<reference evidence="2 3" key="1">
    <citation type="submission" date="2020-10" db="EMBL/GenBank/DDBJ databases">
        <title>Ramlibacter sp. HM2 16S ribosomal RNA gene Genome sequencing and assembly.</title>
        <authorList>
            <person name="Kang M."/>
        </authorList>
    </citation>
    <scope>NUCLEOTIDE SEQUENCE [LARGE SCALE GENOMIC DNA]</scope>
    <source>
        <strain evidence="2 3">HM2</strain>
    </source>
</reference>
<organism evidence="2 3">
    <name type="scientific">Ramlibacter pallidus</name>
    <dbReference type="NCBI Taxonomy" id="2780087"/>
    <lineage>
        <taxon>Bacteria</taxon>
        <taxon>Pseudomonadati</taxon>
        <taxon>Pseudomonadota</taxon>
        <taxon>Betaproteobacteria</taxon>
        <taxon>Burkholderiales</taxon>
        <taxon>Comamonadaceae</taxon>
        <taxon>Ramlibacter</taxon>
    </lineage>
</organism>
<evidence type="ECO:0000313" key="2">
    <source>
        <dbReference type="EMBL" id="MBE7370107.1"/>
    </source>
</evidence>
<keyword evidence="3" id="KW-1185">Reference proteome</keyword>
<dbReference type="InterPro" id="IPR023346">
    <property type="entry name" value="Lysozyme-like_dom_sf"/>
</dbReference>
<dbReference type="Proteomes" id="UP000806285">
    <property type="component" value="Unassembled WGS sequence"/>
</dbReference>
<evidence type="ECO:0000259" key="1">
    <source>
        <dbReference type="Pfam" id="PF01464"/>
    </source>
</evidence>
<dbReference type="Pfam" id="PF01464">
    <property type="entry name" value="SLT"/>
    <property type="match status" value="1"/>
</dbReference>
<dbReference type="RefSeq" id="WP_193678724.1">
    <property type="nucleotide sequence ID" value="NZ_JADDIV010000006.1"/>
</dbReference>
<protein>
    <submittedName>
        <fullName evidence="2">Lytic transglycosylase domain-containing protein</fullName>
    </submittedName>
</protein>
<sequence length="289" mass="31006">MKERLASQVTSVHNVLMLAGMLGVGLTGSMGTTPAPTSDTLAQRVQAGKVAEVAAQIAGLELKVPKIAFGTPTPASPLGFKHDHYEQLRSQMRWLPVRYAGTVLKTPDPTSRILLAQSAAEKAGLQEVGLSYHDVYGIINAETSWIPRMGSSKDGTPNLGIAQFEPATAKAVGLTDPLDPVQAVHAAALHLKDAARWSARRIAGLKLTPEQHAQKLREGVSIYYNLSTKGRNTWNGMNTAKLPVETRRHIANARVGAREAAELEAQLAQLKRRMNQPGVMTVSLPDSGS</sequence>
<proteinExistence type="predicted"/>
<dbReference type="EMBL" id="JADDIV010000006">
    <property type="protein sequence ID" value="MBE7370107.1"/>
    <property type="molecule type" value="Genomic_DNA"/>
</dbReference>
<evidence type="ECO:0000313" key="3">
    <source>
        <dbReference type="Proteomes" id="UP000806285"/>
    </source>
</evidence>
<dbReference type="InterPro" id="IPR008258">
    <property type="entry name" value="Transglycosylase_SLT_dom_1"/>
</dbReference>
<accession>A0ABR9S995</accession>
<dbReference type="Gene3D" id="1.10.530.10">
    <property type="match status" value="1"/>
</dbReference>
<gene>
    <name evidence="2" type="ORF">IM787_21280</name>
</gene>
<name>A0ABR9S995_9BURK</name>